<evidence type="ECO:0000313" key="2">
    <source>
        <dbReference type="Proteomes" id="UP000515733"/>
    </source>
</evidence>
<accession>A0A6S6XY31</accession>
<dbReference type="KEGG" id="doe:DENOEST_2092"/>
<reference evidence="1 2" key="1">
    <citation type="submission" date="2020-03" db="EMBL/GenBank/DDBJ databases">
        <authorList>
            <consortium name="Genoscope - CEA"/>
            <person name="William W."/>
        </authorList>
    </citation>
    <scope>NUCLEOTIDE SEQUENCE [LARGE SCALE GENOMIC DNA]</scope>
    <source>
        <strain evidence="2">DSM 16959</strain>
    </source>
</reference>
<dbReference type="EMBL" id="LR778301">
    <property type="protein sequence ID" value="CAB1369257.1"/>
    <property type="molecule type" value="Genomic_DNA"/>
</dbReference>
<proteinExistence type="predicted"/>
<dbReference type="OrthoDB" id="6933865at2"/>
<dbReference type="RefSeq" id="WP_145772372.1">
    <property type="nucleotide sequence ID" value="NZ_LR778301.1"/>
</dbReference>
<evidence type="ECO:0000313" key="1">
    <source>
        <dbReference type="EMBL" id="CAB1369257.1"/>
    </source>
</evidence>
<dbReference type="AlphaFoldDB" id="A0A6S6XY31"/>
<name>A0A6S6XY31_9PROT</name>
<organism evidence="1 2">
    <name type="scientific">Denitratisoma oestradiolicum</name>
    <dbReference type="NCBI Taxonomy" id="311182"/>
    <lineage>
        <taxon>Bacteria</taxon>
        <taxon>Pseudomonadati</taxon>
        <taxon>Pseudomonadota</taxon>
        <taxon>Betaproteobacteria</taxon>
        <taxon>Nitrosomonadales</taxon>
        <taxon>Sterolibacteriaceae</taxon>
        <taxon>Denitratisoma</taxon>
    </lineage>
</organism>
<protein>
    <recommendedName>
        <fullName evidence="3">DnrO protein</fullName>
    </recommendedName>
</protein>
<sequence length="160" mass="17433">MVFKKILSLLIAAGLTMGGALAADHHHEHDHHAGTSAQLMLQESGAKWSTDVPLRSGMEQIRKRMGDSLEDIHAGKLASPQYAKLAREVRGDINTIIANCKLDPKADEQLHLILGRMLAGVERMGGKSKAGRHQGAVGILKALDDYSAYFDHPGWGRIQH</sequence>
<keyword evidence="2" id="KW-1185">Reference proteome</keyword>
<dbReference type="Proteomes" id="UP000515733">
    <property type="component" value="Chromosome"/>
</dbReference>
<gene>
    <name evidence="1" type="ORF">DENOEST_2092</name>
</gene>
<evidence type="ECO:0008006" key="3">
    <source>
        <dbReference type="Google" id="ProtNLM"/>
    </source>
</evidence>